<dbReference type="Gene3D" id="3.40.50.720">
    <property type="entry name" value="NAD(P)-binding Rossmann-like Domain"/>
    <property type="match status" value="1"/>
</dbReference>
<feature type="chain" id="PRO_5018548085" evidence="5">
    <location>
        <begin position="20"/>
        <end position="380"/>
    </location>
</feature>
<reference evidence="7" key="2">
    <citation type="submission" date="2025-08" db="UniProtKB">
        <authorList>
            <consortium name="RefSeq"/>
        </authorList>
    </citation>
    <scope>IDENTIFICATION</scope>
    <source>
        <tissue evidence="7">Blood</tissue>
    </source>
</reference>
<keyword evidence="4" id="KW-0812">Transmembrane</keyword>
<dbReference type="PANTHER" id="PTHR43313:SF3">
    <property type="entry name" value="17-BETA-HYDROXYSTEROID DEHYDROGENASE TYPE 2"/>
    <property type="match status" value="1"/>
</dbReference>
<dbReference type="FunFam" id="3.40.50.720:FF:000074">
    <property type="entry name" value="Retinol dehydrogenase type 1"/>
    <property type="match status" value="1"/>
</dbReference>
<dbReference type="Pfam" id="PF00106">
    <property type="entry name" value="adh_short"/>
    <property type="match status" value="1"/>
</dbReference>
<evidence type="ECO:0000256" key="5">
    <source>
        <dbReference type="SAM" id="SignalP"/>
    </source>
</evidence>
<feature type="transmembrane region" description="Helical" evidence="4">
    <location>
        <begin position="48"/>
        <end position="73"/>
    </location>
</feature>
<dbReference type="GO" id="GO:0008202">
    <property type="term" value="P:steroid metabolic process"/>
    <property type="evidence" value="ECO:0007669"/>
    <property type="project" value="TreeGrafter"/>
</dbReference>
<keyword evidence="2" id="KW-0560">Oxidoreductase</keyword>
<dbReference type="AlphaFoldDB" id="A0A3Q7NC46"/>
<accession>A0A3Q7NC46</accession>
<keyword evidence="4" id="KW-1133">Transmembrane helix</keyword>
<dbReference type="GO" id="GO:0004303">
    <property type="term" value="F:estradiol 17-beta-dehydrogenase [NAD(P)+] activity"/>
    <property type="evidence" value="ECO:0007669"/>
    <property type="project" value="TreeGrafter"/>
</dbReference>
<dbReference type="PANTHER" id="PTHR43313">
    <property type="entry name" value="SHORT-CHAIN DEHYDROGENASE/REDUCTASE FAMILY 9C"/>
    <property type="match status" value="1"/>
</dbReference>
<comment type="similarity">
    <text evidence="1 3">Belongs to the short-chain dehydrogenases/reductases (SDR) family.</text>
</comment>
<proteinExistence type="inferred from homology"/>
<reference key="1">
    <citation type="submission" date="2019-01" db="UniProtKB">
        <authorList>
            <consortium name="RefSeq"/>
        </authorList>
    </citation>
    <scope>IDENTIFICATION</scope>
</reference>
<dbReference type="SUPFAM" id="SSF51735">
    <property type="entry name" value="NAD(P)-binding Rossmann-fold domains"/>
    <property type="match status" value="1"/>
</dbReference>
<organism evidence="6 7">
    <name type="scientific">Callorhinus ursinus</name>
    <name type="common">Northern fur seal</name>
    <dbReference type="NCBI Taxonomy" id="34884"/>
    <lineage>
        <taxon>Eukaryota</taxon>
        <taxon>Metazoa</taxon>
        <taxon>Chordata</taxon>
        <taxon>Craniata</taxon>
        <taxon>Vertebrata</taxon>
        <taxon>Euteleostomi</taxon>
        <taxon>Mammalia</taxon>
        <taxon>Eutheria</taxon>
        <taxon>Laurasiatheria</taxon>
        <taxon>Carnivora</taxon>
        <taxon>Caniformia</taxon>
        <taxon>Pinnipedia</taxon>
        <taxon>Otariidae</taxon>
        <taxon>Callorhinus</taxon>
    </lineage>
</organism>
<evidence type="ECO:0000313" key="6">
    <source>
        <dbReference type="Proteomes" id="UP000286641"/>
    </source>
</evidence>
<dbReference type="PROSITE" id="PS00061">
    <property type="entry name" value="ADH_SHORT"/>
    <property type="match status" value="1"/>
</dbReference>
<dbReference type="CDD" id="cd09805">
    <property type="entry name" value="type2_17beta_HSD-like_SDR_c"/>
    <property type="match status" value="1"/>
</dbReference>
<dbReference type="GO" id="GO:0047035">
    <property type="term" value="F:testosterone dehydrogenase (NAD+) activity"/>
    <property type="evidence" value="ECO:0007669"/>
    <property type="project" value="TreeGrafter"/>
</dbReference>
<keyword evidence="4" id="KW-0472">Membrane</keyword>
<gene>
    <name evidence="7" type="primary">HSD17B2</name>
</gene>
<dbReference type="PRINTS" id="PR00081">
    <property type="entry name" value="GDHRDH"/>
</dbReference>
<dbReference type="InterPro" id="IPR036291">
    <property type="entry name" value="NAD(P)-bd_dom_sf"/>
</dbReference>
<keyword evidence="5" id="KW-0732">Signal</keyword>
<dbReference type="InterPro" id="IPR002347">
    <property type="entry name" value="SDR_fam"/>
</dbReference>
<dbReference type="InterPro" id="IPR020904">
    <property type="entry name" value="Sc_DH/Rdtase_CS"/>
</dbReference>
<name>A0A3Q7NC46_CALUR</name>
<evidence type="ECO:0000256" key="4">
    <source>
        <dbReference type="SAM" id="Phobius"/>
    </source>
</evidence>
<evidence type="ECO:0000256" key="1">
    <source>
        <dbReference type="ARBA" id="ARBA00006484"/>
    </source>
</evidence>
<sequence length="380" mass="41406">MSTFSETAWLCLAVAVVLAGIALCNLKKSPGQASRKVVCLAGLWGGAYLLLSLSLSWSLILCLPSCFLLYTYLSGQELLPVDQKAVLITGGDSGFGHALSKYLDELGFTVFVGVLDETGSGAEELRRTCSQRLSVLQMDITDPQQIKDAHRKVVEKLQNRGLWAVVNNAGIIGLPADGELIPMTEYKKCMAVNFFGAVEVTKAFLPLLRKSKGRLVNISSMAGGVPMEKLAAYSSSKAALTMFSAVMRQELSKWGIKVSVIQPGGFRTNIAGSSEVWSKQEKDILDHLSSDVQEDYGRDYILEQRNYLKLINMKASTDMSPVLLDIRHAVSAKSPFAFYAPGAMAYSLICFVSFSPTGIFDYFSKKLHNFGGGLPRALIK</sequence>
<feature type="signal peptide" evidence="5">
    <location>
        <begin position="1"/>
        <end position="19"/>
    </location>
</feature>
<evidence type="ECO:0000256" key="3">
    <source>
        <dbReference type="RuleBase" id="RU000363"/>
    </source>
</evidence>
<dbReference type="CTD" id="3294"/>
<dbReference type="RefSeq" id="XP_025716312.1">
    <property type="nucleotide sequence ID" value="XM_025860527.1"/>
</dbReference>
<protein>
    <submittedName>
        <fullName evidence="7">Estradiol 17-beta-dehydrogenase 2 isoform X1</fullName>
    </submittedName>
</protein>
<evidence type="ECO:0000256" key="2">
    <source>
        <dbReference type="ARBA" id="ARBA00023002"/>
    </source>
</evidence>
<dbReference type="PRINTS" id="PR00080">
    <property type="entry name" value="SDRFAMILY"/>
</dbReference>
<keyword evidence="6" id="KW-1185">Reference proteome</keyword>
<evidence type="ECO:0000313" key="7">
    <source>
        <dbReference type="RefSeq" id="XP_025716312.1"/>
    </source>
</evidence>
<dbReference type="Proteomes" id="UP000286641">
    <property type="component" value="Unplaced"/>
</dbReference>
<dbReference type="InParanoid" id="A0A3Q7NC46"/>